<reference evidence="1 3" key="2">
    <citation type="journal article" date="2013" name="Nature">
        <title>Insights into bilaterian evolution from three spiralian genomes.</title>
        <authorList>
            <person name="Simakov O."/>
            <person name="Marletaz F."/>
            <person name="Cho S.J."/>
            <person name="Edsinger-Gonzales E."/>
            <person name="Havlak P."/>
            <person name="Hellsten U."/>
            <person name="Kuo D.H."/>
            <person name="Larsson T."/>
            <person name="Lv J."/>
            <person name="Arendt D."/>
            <person name="Savage R."/>
            <person name="Osoegawa K."/>
            <person name="de Jong P."/>
            <person name="Grimwood J."/>
            <person name="Chapman J.A."/>
            <person name="Shapiro H."/>
            <person name="Aerts A."/>
            <person name="Otillar R.P."/>
            <person name="Terry A.Y."/>
            <person name="Boore J.L."/>
            <person name="Grigoriev I.V."/>
            <person name="Lindberg D.R."/>
            <person name="Seaver E.C."/>
            <person name="Weisblat D.A."/>
            <person name="Putnam N.H."/>
            <person name="Rokhsar D.S."/>
        </authorList>
    </citation>
    <scope>NUCLEOTIDE SEQUENCE</scope>
</reference>
<name>T1FLJ3_HELRO</name>
<dbReference type="OMA" id="IILLECH"/>
<organism evidence="2 3">
    <name type="scientific">Helobdella robusta</name>
    <name type="common">Californian leech</name>
    <dbReference type="NCBI Taxonomy" id="6412"/>
    <lineage>
        <taxon>Eukaryota</taxon>
        <taxon>Metazoa</taxon>
        <taxon>Spiralia</taxon>
        <taxon>Lophotrochozoa</taxon>
        <taxon>Annelida</taxon>
        <taxon>Clitellata</taxon>
        <taxon>Hirudinea</taxon>
        <taxon>Rhynchobdellida</taxon>
        <taxon>Glossiphoniidae</taxon>
        <taxon>Helobdella</taxon>
    </lineage>
</organism>
<evidence type="ECO:0000313" key="1">
    <source>
        <dbReference type="EMBL" id="ESO09188.1"/>
    </source>
</evidence>
<dbReference type="RefSeq" id="XP_009012714.1">
    <property type="nucleotide sequence ID" value="XM_009014466.1"/>
</dbReference>
<keyword evidence="3" id="KW-1185">Reference proteome</keyword>
<sequence length="198" mass="22898">MSNFLVKFREIELKILNNVSKKFTPEYFCGGVDEDYVNLINHLLTGQYQSFIENPLVKNLLKFKIISEDDATSANFDSILPNQLGDELVKNIAQYIAGEEEDVMISENEKIWRHFVILSLAVSLLHLFLQQNWVGPPITNCPLLGSDAKRIMKMDEQMKTHFCVNGEHVNECSSHLVYLFFANLILVRFEEELSRYFS</sequence>
<accession>T1FLJ3</accession>
<dbReference type="GeneID" id="20209692"/>
<dbReference type="InParanoid" id="T1FLJ3"/>
<gene>
    <name evidence="2" type="primary">20209692</name>
    <name evidence="1" type="ORF">HELRODRAFT_184586</name>
</gene>
<dbReference type="Proteomes" id="UP000015101">
    <property type="component" value="Unassembled WGS sequence"/>
</dbReference>
<dbReference type="EMBL" id="KB095977">
    <property type="protein sequence ID" value="ESO09188.1"/>
    <property type="molecule type" value="Genomic_DNA"/>
</dbReference>
<dbReference type="EnsemblMetazoa" id="HelroT184586">
    <property type="protein sequence ID" value="HelroP184586"/>
    <property type="gene ID" value="HelroG184586"/>
</dbReference>
<evidence type="ECO:0000313" key="2">
    <source>
        <dbReference type="EnsemblMetazoa" id="HelroP184586"/>
    </source>
</evidence>
<dbReference type="AlphaFoldDB" id="T1FLJ3"/>
<dbReference type="CTD" id="20209692"/>
<reference evidence="2" key="3">
    <citation type="submission" date="2015-06" db="UniProtKB">
        <authorList>
            <consortium name="EnsemblMetazoa"/>
        </authorList>
    </citation>
    <scope>IDENTIFICATION</scope>
</reference>
<dbReference type="KEGG" id="hro:HELRODRAFT_184586"/>
<proteinExistence type="predicted"/>
<evidence type="ECO:0000313" key="3">
    <source>
        <dbReference type="Proteomes" id="UP000015101"/>
    </source>
</evidence>
<dbReference type="HOGENOM" id="CLU_1381142_0_0_1"/>
<protein>
    <submittedName>
        <fullName evidence="1 2">Uncharacterized protein</fullName>
    </submittedName>
</protein>
<dbReference type="EMBL" id="AMQM01010889">
    <property type="status" value="NOT_ANNOTATED_CDS"/>
    <property type="molecule type" value="Genomic_DNA"/>
</dbReference>
<reference evidence="3" key="1">
    <citation type="submission" date="2012-12" db="EMBL/GenBank/DDBJ databases">
        <authorList>
            <person name="Hellsten U."/>
            <person name="Grimwood J."/>
            <person name="Chapman J.A."/>
            <person name="Shapiro H."/>
            <person name="Aerts A."/>
            <person name="Otillar R.P."/>
            <person name="Terry A.Y."/>
            <person name="Boore J.L."/>
            <person name="Simakov O."/>
            <person name="Marletaz F."/>
            <person name="Cho S.-J."/>
            <person name="Edsinger-Gonzales E."/>
            <person name="Havlak P."/>
            <person name="Kuo D.-H."/>
            <person name="Larsson T."/>
            <person name="Lv J."/>
            <person name="Arendt D."/>
            <person name="Savage R."/>
            <person name="Osoegawa K."/>
            <person name="de Jong P."/>
            <person name="Lindberg D.R."/>
            <person name="Seaver E.C."/>
            <person name="Weisblat D.A."/>
            <person name="Putnam N.H."/>
            <person name="Grigoriev I.V."/>
            <person name="Rokhsar D.S."/>
        </authorList>
    </citation>
    <scope>NUCLEOTIDE SEQUENCE</scope>
</reference>